<organism evidence="2 3">
    <name type="scientific">Mesorhabditis spiculigera</name>
    <dbReference type="NCBI Taxonomy" id="96644"/>
    <lineage>
        <taxon>Eukaryota</taxon>
        <taxon>Metazoa</taxon>
        <taxon>Ecdysozoa</taxon>
        <taxon>Nematoda</taxon>
        <taxon>Chromadorea</taxon>
        <taxon>Rhabditida</taxon>
        <taxon>Rhabditina</taxon>
        <taxon>Rhabditomorpha</taxon>
        <taxon>Rhabditoidea</taxon>
        <taxon>Rhabditidae</taxon>
        <taxon>Mesorhabditinae</taxon>
        <taxon>Mesorhabditis</taxon>
    </lineage>
</organism>
<reference evidence="2" key="1">
    <citation type="submission" date="2023-06" db="EMBL/GenBank/DDBJ databases">
        <authorList>
            <person name="Delattre M."/>
        </authorList>
    </citation>
    <scope>NUCLEOTIDE SEQUENCE</scope>
    <source>
        <strain evidence="2">AF72</strain>
    </source>
</reference>
<keyword evidence="3" id="KW-1185">Reference proteome</keyword>
<evidence type="ECO:0000313" key="2">
    <source>
        <dbReference type="EMBL" id="CAJ0564337.1"/>
    </source>
</evidence>
<comment type="caution">
    <text evidence="2">The sequence shown here is derived from an EMBL/GenBank/DDBJ whole genome shotgun (WGS) entry which is preliminary data.</text>
</comment>
<feature type="region of interest" description="Disordered" evidence="1">
    <location>
        <begin position="1"/>
        <end position="33"/>
    </location>
</feature>
<dbReference type="EMBL" id="CATQJA010000858">
    <property type="protein sequence ID" value="CAJ0564337.1"/>
    <property type="molecule type" value="Genomic_DNA"/>
</dbReference>
<proteinExistence type="predicted"/>
<protein>
    <submittedName>
        <fullName evidence="2">Uncharacterized protein</fullName>
    </submittedName>
</protein>
<dbReference type="AlphaFoldDB" id="A0AA36FRK5"/>
<dbReference type="Proteomes" id="UP001177023">
    <property type="component" value="Unassembled WGS sequence"/>
</dbReference>
<sequence>MKTLSYQRSGEFARAGSPHPKTGRVRKATQEWREEKAMEEKLRKLVGHSEEEDQLALLISAIERIRNLQQQLQTDKENDMPDALAELMESVSTGEK</sequence>
<evidence type="ECO:0000256" key="1">
    <source>
        <dbReference type="SAM" id="MobiDB-lite"/>
    </source>
</evidence>
<feature type="non-terminal residue" evidence="2">
    <location>
        <position position="1"/>
    </location>
</feature>
<gene>
    <name evidence="2" type="ORF">MSPICULIGERA_LOCUS3019</name>
</gene>
<accession>A0AA36FRK5</accession>
<name>A0AA36FRK5_9BILA</name>
<evidence type="ECO:0000313" key="3">
    <source>
        <dbReference type="Proteomes" id="UP001177023"/>
    </source>
</evidence>